<dbReference type="Pfam" id="PF13174">
    <property type="entry name" value="TPR_6"/>
    <property type="match status" value="1"/>
</dbReference>
<feature type="region of interest" description="Disordered" evidence="3">
    <location>
        <begin position="101"/>
        <end position="164"/>
    </location>
</feature>
<name>A0A8J7FVX3_9GAMM</name>
<dbReference type="InterPro" id="IPR034706">
    <property type="entry name" value="CpoB"/>
</dbReference>
<keyword evidence="1" id="KW-0574">Periplasm</keyword>
<dbReference type="InterPro" id="IPR019734">
    <property type="entry name" value="TPR_rpt"/>
</dbReference>
<protein>
    <recommendedName>
        <fullName evidence="1">Cell division coordinator CpoB</fullName>
    </recommendedName>
</protein>
<dbReference type="InterPro" id="IPR014162">
    <property type="entry name" value="CpoB_C"/>
</dbReference>
<keyword evidence="1" id="KW-0175">Coiled coil</keyword>
<comment type="caution">
    <text evidence="5">The sequence shown here is derived from an EMBL/GenBank/DDBJ whole genome shotgun (WGS) entry which is preliminary data.</text>
</comment>
<keyword evidence="1" id="KW-0131">Cell cycle</keyword>
<dbReference type="PROSITE" id="PS50005">
    <property type="entry name" value="TPR"/>
    <property type="match status" value="1"/>
</dbReference>
<dbReference type="HAMAP" id="MF_02066">
    <property type="entry name" value="CpoB"/>
    <property type="match status" value="1"/>
</dbReference>
<dbReference type="SMART" id="SM00028">
    <property type="entry name" value="TPR"/>
    <property type="match status" value="2"/>
</dbReference>
<dbReference type="Gene3D" id="1.25.40.10">
    <property type="entry name" value="Tetratricopeptide repeat domain"/>
    <property type="match status" value="1"/>
</dbReference>
<evidence type="ECO:0000313" key="5">
    <source>
        <dbReference type="EMBL" id="MBE9398415.1"/>
    </source>
</evidence>
<feature type="repeat" description="TPR" evidence="2">
    <location>
        <begin position="205"/>
        <end position="238"/>
    </location>
</feature>
<evidence type="ECO:0000256" key="3">
    <source>
        <dbReference type="SAM" id="MobiDB-lite"/>
    </source>
</evidence>
<feature type="signal peptide" evidence="1">
    <location>
        <begin position="1"/>
        <end position="22"/>
    </location>
</feature>
<dbReference type="NCBIfam" id="TIGR02795">
    <property type="entry name" value="tol_pal_ybgF"/>
    <property type="match status" value="1"/>
</dbReference>
<dbReference type="GO" id="GO:0030288">
    <property type="term" value="C:outer membrane-bounded periplasmic space"/>
    <property type="evidence" value="ECO:0007669"/>
    <property type="project" value="UniProtKB-UniRule"/>
</dbReference>
<evidence type="ECO:0000259" key="4">
    <source>
        <dbReference type="Pfam" id="PF16331"/>
    </source>
</evidence>
<feature type="compositionally biased region" description="Polar residues" evidence="3">
    <location>
        <begin position="107"/>
        <end position="130"/>
    </location>
</feature>
<feature type="coiled-coil region" evidence="1">
    <location>
        <begin position="44"/>
        <end position="85"/>
    </location>
</feature>
<accession>A0A8J7FVX3</accession>
<evidence type="ECO:0000256" key="2">
    <source>
        <dbReference type="PROSITE-ProRule" id="PRU00339"/>
    </source>
</evidence>
<dbReference type="Proteomes" id="UP000640333">
    <property type="component" value="Unassembled WGS sequence"/>
</dbReference>
<gene>
    <name evidence="5" type="primary">ybgF</name>
    <name evidence="1" type="synonym">cpoB</name>
    <name evidence="5" type="ORF">IOQ59_14235</name>
</gene>
<dbReference type="Gene3D" id="1.20.5.110">
    <property type="match status" value="1"/>
</dbReference>
<organism evidence="5 6">
    <name type="scientific">Pontibacterium sinense</name>
    <dbReference type="NCBI Taxonomy" id="2781979"/>
    <lineage>
        <taxon>Bacteria</taxon>
        <taxon>Pseudomonadati</taxon>
        <taxon>Pseudomonadota</taxon>
        <taxon>Gammaproteobacteria</taxon>
        <taxon>Oceanospirillales</taxon>
        <taxon>Oceanospirillaceae</taxon>
        <taxon>Pontibacterium</taxon>
    </lineage>
</organism>
<feature type="compositionally biased region" description="Low complexity" evidence="3">
    <location>
        <begin position="137"/>
        <end position="164"/>
    </location>
</feature>
<feature type="chain" id="PRO_5035348984" description="Cell division coordinator CpoB" evidence="1">
    <location>
        <begin position="23"/>
        <end position="287"/>
    </location>
</feature>
<sequence precursor="true">MYTARYLPSVVLALTFSAGAMAAPPPVIEIQTSQADQSSSGVGRSTAARNNAELLMIIDQLQNEVRSLRGELEQQAFRLKKMERQQLDRYRDLDRRISSLMSREAPTATTNKAQASNPASSGATESAQSQKSDRTVQSSSAPQASDQSDSSKPQAKPASVSVKDGVSDSKAYREAFGLVRARDFPAAVVAFSAFVRDYPNSARVANAYYWMGEIHHAEQKLEKAREAFALVLGQYPEHPKAPHAAFKLGVIYSELGDQVRSEEYLDYVLKNHPKSNVAPLVEEFKRK</sequence>
<keyword evidence="1" id="KW-0132">Cell division</keyword>
<comment type="similarity">
    <text evidence="1">Belongs to the CpoB family.</text>
</comment>
<dbReference type="InterPro" id="IPR011990">
    <property type="entry name" value="TPR-like_helical_dom_sf"/>
</dbReference>
<dbReference type="SUPFAM" id="SSF48452">
    <property type="entry name" value="TPR-like"/>
    <property type="match status" value="1"/>
</dbReference>
<proteinExistence type="inferred from homology"/>
<keyword evidence="6" id="KW-1185">Reference proteome</keyword>
<dbReference type="GO" id="GO:0043093">
    <property type="term" value="P:FtsZ-dependent cytokinesis"/>
    <property type="evidence" value="ECO:0007669"/>
    <property type="project" value="UniProtKB-UniRule"/>
</dbReference>
<dbReference type="Pfam" id="PF13432">
    <property type="entry name" value="TPR_16"/>
    <property type="match status" value="1"/>
</dbReference>
<evidence type="ECO:0000256" key="1">
    <source>
        <dbReference type="HAMAP-Rule" id="MF_02066"/>
    </source>
</evidence>
<dbReference type="InterPro" id="IPR032519">
    <property type="entry name" value="YbgF_tri"/>
</dbReference>
<dbReference type="RefSeq" id="WP_193954054.1">
    <property type="nucleotide sequence ID" value="NZ_JADEYS010000015.1"/>
</dbReference>
<comment type="function">
    <text evidence="1">Mediates coordination of peptidoglycan synthesis and outer membrane constriction during cell division.</text>
</comment>
<dbReference type="AlphaFoldDB" id="A0A8J7FVX3"/>
<feature type="domain" description="YbgF trimerisation" evidence="4">
    <location>
        <begin position="48"/>
        <end position="105"/>
    </location>
</feature>
<evidence type="ECO:0000313" key="6">
    <source>
        <dbReference type="Proteomes" id="UP000640333"/>
    </source>
</evidence>
<dbReference type="Pfam" id="PF16331">
    <property type="entry name" value="TolA_bind_tri"/>
    <property type="match status" value="1"/>
</dbReference>
<keyword evidence="1" id="KW-0732">Signal</keyword>
<reference evidence="5" key="1">
    <citation type="submission" date="2020-10" db="EMBL/GenBank/DDBJ databases">
        <title>Bacterium isolated from coastal waters sediment.</title>
        <authorList>
            <person name="Chen R.-J."/>
            <person name="Lu D.-C."/>
            <person name="Zhu K.-L."/>
            <person name="Du Z.-J."/>
        </authorList>
    </citation>
    <scope>NUCLEOTIDE SEQUENCE</scope>
    <source>
        <strain evidence="5">N1Y112</strain>
    </source>
</reference>
<dbReference type="GO" id="GO:0070206">
    <property type="term" value="P:protein trimerization"/>
    <property type="evidence" value="ECO:0007669"/>
    <property type="project" value="InterPro"/>
</dbReference>
<dbReference type="EMBL" id="JADEYS010000015">
    <property type="protein sequence ID" value="MBE9398415.1"/>
    <property type="molecule type" value="Genomic_DNA"/>
</dbReference>
<comment type="subcellular location">
    <subcellularLocation>
        <location evidence="1">Periplasm</location>
    </subcellularLocation>
</comment>
<keyword evidence="2" id="KW-0802">TPR repeat</keyword>